<dbReference type="InterPro" id="IPR028871">
    <property type="entry name" value="BlueCu_1_BS"/>
</dbReference>
<reference evidence="12 13" key="1">
    <citation type="submission" date="2019-05" db="EMBL/GenBank/DDBJ databases">
        <title>Genome of Alcanivorax gelatiniphagus, an oil degrading marine bacteria.</title>
        <authorList>
            <person name="Kwon K.K."/>
        </authorList>
    </citation>
    <scope>NUCLEOTIDE SEQUENCE [LARGE SCALE GENOMIC DNA]</scope>
    <source>
        <strain evidence="12 13">MEBiC 08158</strain>
    </source>
</reference>
<dbReference type="PRINTS" id="PR00156">
    <property type="entry name" value="COPPERBLUE"/>
</dbReference>
<dbReference type="RefSeq" id="WP_138771740.1">
    <property type="nucleotide sequence ID" value="NZ_JBHSSX010000059.1"/>
</dbReference>
<keyword evidence="6" id="KW-0574">Periplasm</keyword>
<keyword evidence="4" id="KW-0813">Transport</keyword>
<keyword evidence="13" id="KW-1185">Reference proteome</keyword>
<dbReference type="SUPFAM" id="SSF49503">
    <property type="entry name" value="Cupredoxins"/>
    <property type="match status" value="1"/>
</dbReference>
<feature type="domain" description="Blue (type 1) copper" evidence="11">
    <location>
        <begin position="28"/>
        <end position="113"/>
    </location>
</feature>
<proteinExistence type="predicted"/>
<dbReference type="InterPro" id="IPR000923">
    <property type="entry name" value="BlueCu_1"/>
</dbReference>
<organism evidence="12 13">
    <name type="scientific">Alloalcanivorax gelatiniphagus</name>
    <dbReference type="NCBI Taxonomy" id="1194167"/>
    <lineage>
        <taxon>Bacteria</taxon>
        <taxon>Pseudomonadati</taxon>
        <taxon>Pseudomonadota</taxon>
        <taxon>Gammaproteobacteria</taxon>
        <taxon>Oceanospirillales</taxon>
        <taxon>Alcanivoracaceae</taxon>
        <taxon>Alloalcanivorax</taxon>
    </lineage>
</organism>
<feature type="chain" id="PRO_5046799829" description="Pseudoazurin" evidence="10">
    <location>
        <begin position="24"/>
        <end position="148"/>
    </location>
</feature>
<keyword evidence="7" id="KW-0249">Electron transport</keyword>
<keyword evidence="10" id="KW-0732">Signal</keyword>
<evidence type="ECO:0000256" key="7">
    <source>
        <dbReference type="ARBA" id="ARBA00022982"/>
    </source>
</evidence>
<keyword evidence="8" id="KW-0186">Copper</keyword>
<dbReference type="CDD" id="cd04218">
    <property type="entry name" value="Pseudoazurin"/>
    <property type="match status" value="1"/>
</dbReference>
<evidence type="ECO:0000256" key="1">
    <source>
        <dbReference type="ARBA" id="ARBA00001935"/>
    </source>
</evidence>
<evidence type="ECO:0000256" key="9">
    <source>
        <dbReference type="NCBIfam" id="TIGR02375"/>
    </source>
</evidence>
<accession>A0ABY2XPW9</accession>
<dbReference type="InterPro" id="IPR012745">
    <property type="entry name" value="Pseudoazurin"/>
</dbReference>
<dbReference type="Proteomes" id="UP000739180">
    <property type="component" value="Unassembled WGS sequence"/>
</dbReference>
<keyword evidence="5" id="KW-0479">Metal-binding</keyword>
<dbReference type="EMBL" id="VCQT01000022">
    <property type="protein sequence ID" value="TMW13700.1"/>
    <property type="molecule type" value="Genomic_DNA"/>
</dbReference>
<sequence length="148" mass="15547">MRLSHSALAVLVSGLLAATPALAADHEVHMKNQGADGTMVFEPGYLKVAPGDTVTFVPEDAAHNSHAVFTPAGAEAWQGQLNEKITVTLSKEGVYLYQCDPHMPLGMVGVIQVGAAGNLDAAKKKADALSAGMAMNKDRFAKYLAEVK</sequence>
<gene>
    <name evidence="12" type="ORF">FGS76_06110</name>
</gene>
<evidence type="ECO:0000313" key="12">
    <source>
        <dbReference type="EMBL" id="TMW13700.1"/>
    </source>
</evidence>
<evidence type="ECO:0000256" key="6">
    <source>
        <dbReference type="ARBA" id="ARBA00022764"/>
    </source>
</evidence>
<name>A0ABY2XPW9_9GAMM</name>
<dbReference type="PROSITE" id="PS00196">
    <property type="entry name" value="COPPER_BLUE"/>
    <property type="match status" value="1"/>
</dbReference>
<comment type="cofactor">
    <cofactor evidence="1">
        <name>Cu cation</name>
        <dbReference type="ChEBI" id="CHEBI:23378"/>
    </cofactor>
</comment>
<dbReference type="PRINTS" id="PR00155">
    <property type="entry name" value="AMICYANIN"/>
</dbReference>
<evidence type="ECO:0000256" key="10">
    <source>
        <dbReference type="SAM" id="SignalP"/>
    </source>
</evidence>
<dbReference type="InterPro" id="IPR008972">
    <property type="entry name" value="Cupredoxin"/>
</dbReference>
<dbReference type="InterPro" id="IPR002386">
    <property type="entry name" value="Amicyanin/Pseudoazurin"/>
</dbReference>
<evidence type="ECO:0000256" key="8">
    <source>
        <dbReference type="ARBA" id="ARBA00023008"/>
    </source>
</evidence>
<dbReference type="Pfam" id="PF00127">
    <property type="entry name" value="Copper-bind"/>
    <property type="match status" value="1"/>
</dbReference>
<comment type="caution">
    <text evidence="12">The sequence shown here is derived from an EMBL/GenBank/DDBJ whole genome shotgun (WGS) entry which is preliminary data.</text>
</comment>
<dbReference type="NCBIfam" id="TIGR02375">
    <property type="entry name" value="pseudoazurin"/>
    <property type="match status" value="1"/>
</dbReference>
<evidence type="ECO:0000313" key="13">
    <source>
        <dbReference type="Proteomes" id="UP000739180"/>
    </source>
</evidence>
<protein>
    <recommendedName>
        <fullName evidence="3 9">Pseudoazurin</fullName>
    </recommendedName>
</protein>
<feature type="signal peptide" evidence="10">
    <location>
        <begin position="1"/>
        <end position="23"/>
    </location>
</feature>
<evidence type="ECO:0000256" key="2">
    <source>
        <dbReference type="ARBA" id="ARBA00004418"/>
    </source>
</evidence>
<dbReference type="InterPro" id="IPR001235">
    <property type="entry name" value="Copper_blue_Plastocyanin"/>
</dbReference>
<dbReference type="Gene3D" id="2.60.40.420">
    <property type="entry name" value="Cupredoxins - blue copper proteins"/>
    <property type="match status" value="1"/>
</dbReference>
<evidence type="ECO:0000256" key="4">
    <source>
        <dbReference type="ARBA" id="ARBA00022448"/>
    </source>
</evidence>
<comment type="subcellular location">
    <subcellularLocation>
        <location evidence="2">Periplasm</location>
    </subcellularLocation>
</comment>
<evidence type="ECO:0000259" key="11">
    <source>
        <dbReference type="Pfam" id="PF00127"/>
    </source>
</evidence>
<evidence type="ECO:0000256" key="5">
    <source>
        <dbReference type="ARBA" id="ARBA00022723"/>
    </source>
</evidence>
<evidence type="ECO:0000256" key="3">
    <source>
        <dbReference type="ARBA" id="ARBA00016984"/>
    </source>
</evidence>